<dbReference type="Gene3D" id="3.30.750.24">
    <property type="entry name" value="STAS domain"/>
    <property type="match status" value="1"/>
</dbReference>
<organism evidence="4 5">
    <name type="scientific">Geodermatophilus ruber</name>
    <dbReference type="NCBI Taxonomy" id="504800"/>
    <lineage>
        <taxon>Bacteria</taxon>
        <taxon>Bacillati</taxon>
        <taxon>Actinomycetota</taxon>
        <taxon>Actinomycetes</taxon>
        <taxon>Geodermatophilales</taxon>
        <taxon>Geodermatophilaceae</taxon>
        <taxon>Geodermatophilus</taxon>
    </lineage>
</organism>
<dbReference type="AlphaFoldDB" id="A0A1I4C816"/>
<dbReference type="NCBIfam" id="TIGR00377">
    <property type="entry name" value="ant_ant_sig"/>
    <property type="match status" value="1"/>
</dbReference>
<dbReference type="PROSITE" id="PS50801">
    <property type="entry name" value="STAS"/>
    <property type="match status" value="1"/>
</dbReference>
<dbReference type="SUPFAM" id="SSF52091">
    <property type="entry name" value="SpoIIaa-like"/>
    <property type="match status" value="1"/>
</dbReference>
<dbReference type="Proteomes" id="UP000199152">
    <property type="component" value="Unassembled WGS sequence"/>
</dbReference>
<feature type="domain" description="STAS" evidence="3">
    <location>
        <begin position="2"/>
        <end position="111"/>
    </location>
</feature>
<keyword evidence="5" id="KW-1185">Reference proteome</keyword>
<dbReference type="InterPro" id="IPR036513">
    <property type="entry name" value="STAS_dom_sf"/>
</dbReference>
<dbReference type="RefSeq" id="WP_218146138.1">
    <property type="nucleotide sequence ID" value="NZ_FOSW01000003.1"/>
</dbReference>
<sequence>MIEVDVQGTGNSAVLRPRGRLTMVTAPQLRAAVAEAVDAQRVLIVVDLSACEFIDSSGLGAIIGGLKQARQAGGDLRIARVGSQVATVLQLTNLDRVLRPHDTVEGALHDG</sequence>
<dbReference type="EMBL" id="FOSW01000003">
    <property type="protein sequence ID" value="SFK77242.1"/>
    <property type="molecule type" value="Genomic_DNA"/>
</dbReference>
<dbReference type="Pfam" id="PF01740">
    <property type="entry name" value="STAS"/>
    <property type="match status" value="1"/>
</dbReference>
<dbReference type="InterPro" id="IPR002645">
    <property type="entry name" value="STAS_dom"/>
</dbReference>
<comment type="similarity">
    <text evidence="1 2">Belongs to the anti-sigma-factor antagonist family.</text>
</comment>
<gene>
    <name evidence="4" type="ORF">SAMN04488085_103387</name>
</gene>
<dbReference type="CDD" id="cd07043">
    <property type="entry name" value="STAS_anti-anti-sigma_factors"/>
    <property type="match status" value="1"/>
</dbReference>
<dbReference type="PANTHER" id="PTHR33495">
    <property type="entry name" value="ANTI-SIGMA FACTOR ANTAGONIST TM_1081-RELATED-RELATED"/>
    <property type="match status" value="1"/>
</dbReference>
<name>A0A1I4C816_9ACTN</name>
<dbReference type="STRING" id="504800.SAMN04488085_103387"/>
<dbReference type="GO" id="GO:0043856">
    <property type="term" value="F:anti-sigma factor antagonist activity"/>
    <property type="evidence" value="ECO:0007669"/>
    <property type="project" value="InterPro"/>
</dbReference>
<protein>
    <recommendedName>
        <fullName evidence="2">Anti-sigma factor antagonist</fullName>
    </recommendedName>
</protein>
<evidence type="ECO:0000256" key="2">
    <source>
        <dbReference type="RuleBase" id="RU003749"/>
    </source>
</evidence>
<evidence type="ECO:0000313" key="5">
    <source>
        <dbReference type="Proteomes" id="UP000199152"/>
    </source>
</evidence>
<evidence type="ECO:0000259" key="3">
    <source>
        <dbReference type="PROSITE" id="PS50801"/>
    </source>
</evidence>
<accession>A0A1I4C816</accession>
<proteinExistence type="inferred from homology"/>
<evidence type="ECO:0000313" key="4">
    <source>
        <dbReference type="EMBL" id="SFK77242.1"/>
    </source>
</evidence>
<evidence type="ECO:0000256" key="1">
    <source>
        <dbReference type="ARBA" id="ARBA00009013"/>
    </source>
</evidence>
<dbReference type="InParanoid" id="A0A1I4C816"/>
<reference evidence="5" key="1">
    <citation type="submission" date="2016-10" db="EMBL/GenBank/DDBJ databases">
        <authorList>
            <person name="Varghese N."/>
            <person name="Submissions S."/>
        </authorList>
    </citation>
    <scope>NUCLEOTIDE SEQUENCE [LARGE SCALE GENOMIC DNA]</scope>
    <source>
        <strain evidence="5">DSM 45317</strain>
    </source>
</reference>
<dbReference type="InterPro" id="IPR003658">
    <property type="entry name" value="Anti-sigma_ant"/>
</dbReference>
<dbReference type="PANTHER" id="PTHR33495:SF2">
    <property type="entry name" value="ANTI-SIGMA FACTOR ANTAGONIST TM_1081-RELATED"/>
    <property type="match status" value="1"/>
</dbReference>